<dbReference type="Proteomes" id="UP001595880">
    <property type="component" value="Unassembled WGS sequence"/>
</dbReference>
<evidence type="ECO:0008006" key="3">
    <source>
        <dbReference type="Google" id="ProtNLM"/>
    </source>
</evidence>
<comment type="caution">
    <text evidence="1">The sequence shown here is derived from an EMBL/GenBank/DDBJ whole genome shotgun (WGS) entry which is preliminary data.</text>
</comment>
<name>A0ABV8VXI9_9BACI</name>
<sequence>MKAFMTNGTVDYLLQLQKESGISPFLIMHNHTKATAYYEGNGSSIFQTSRNYELVTSFGELQEEGFGTLEYLTITTEGRPIFEAEEKQIKFHSLFEQHIFAYRLLRPVKGNEYVRFIEWKDKDSFEKSTIKQEKKAYQKGDSFTLKYDVGGLDIE</sequence>
<reference evidence="2" key="1">
    <citation type="journal article" date="2019" name="Int. J. Syst. Evol. Microbiol.">
        <title>The Global Catalogue of Microorganisms (GCM) 10K type strain sequencing project: providing services to taxonomists for standard genome sequencing and annotation.</title>
        <authorList>
            <consortium name="The Broad Institute Genomics Platform"/>
            <consortium name="The Broad Institute Genome Sequencing Center for Infectious Disease"/>
            <person name="Wu L."/>
            <person name="Ma J."/>
        </authorList>
    </citation>
    <scope>NUCLEOTIDE SEQUENCE [LARGE SCALE GENOMIC DNA]</scope>
    <source>
        <strain evidence="2">KACC 14058</strain>
    </source>
</reference>
<accession>A0ABV8VXI9</accession>
<evidence type="ECO:0000313" key="1">
    <source>
        <dbReference type="EMBL" id="MFC4388680.1"/>
    </source>
</evidence>
<gene>
    <name evidence="1" type="ORF">ACFOZ1_12845</name>
</gene>
<evidence type="ECO:0000313" key="2">
    <source>
        <dbReference type="Proteomes" id="UP001595880"/>
    </source>
</evidence>
<organism evidence="1 2">
    <name type="scientific">Gracilibacillus marinus</name>
    <dbReference type="NCBI Taxonomy" id="630535"/>
    <lineage>
        <taxon>Bacteria</taxon>
        <taxon>Bacillati</taxon>
        <taxon>Bacillota</taxon>
        <taxon>Bacilli</taxon>
        <taxon>Bacillales</taxon>
        <taxon>Bacillaceae</taxon>
        <taxon>Gracilibacillus</taxon>
    </lineage>
</organism>
<keyword evidence="2" id="KW-1185">Reference proteome</keyword>
<dbReference type="EMBL" id="JBHSDV010000004">
    <property type="protein sequence ID" value="MFC4388680.1"/>
    <property type="molecule type" value="Genomic_DNA"/>
</dbReference>
<proteinExistence type="predicted"/>
<dbReference type="RefSeq" id="WP_390199897.1">
    <property type="nucleotide sequence ID" value="NZ_JBHSDV010000004.1"/>
</dbReference>
<dbReference type="Gene3D" id="3.30.70.100">
    <property type="match status" value="1"/>
</dbReference>
<protein>
    <recommendedName>
        <fullName evidence="3">Antibiotic biosynthesis monooxygenase</fullName>
    </recommendedName>
</protein>